<organism evidence="1 2">
    <name type="scientific">Cyanidium caldarium</name>
    <name type="common">Red alga</name>
    <dbReference type="NCBI Taxonomy" id="2771"/>
    <lineage>
        <taxon>Eukaryota</taxon>
        <taxon>Rhodophyta</taxon>
        <taxon>Bangiophyceae</taxon>
        <taxon>Cyanidiales</taxon>
        <taxon>Cyanidiaceae</taxon>
        <taxon>Cyanidium</taxon>
    </lineage>
</organism>
<keyword evidence="2" id="KW-1185">Reference proteome</keyword>
<reference evidence="1 2" key="1">
    <citation type="submission" date="2022-07" db="EMBL/GenBank/DDBJ databases">
        <title>Genome-wide signatures of adaptation to extreme environments.</title>
        <authorList>
            <person name="Cho C.H."/>
            <person name="Yoon H.S."/>
        </authorList>
    </citation>
    <scope>NUCLEOTIDE SEQUENCE [LARGE SCALE GENOMIC DNA]</scope>
    <source>
        <strain evidence="1 2">DBV 063 E5</strain>
    </source>
</reference>
<accession>A0AAV9IVB8</accession>
<comment type="caution">
    <text evidence="1">The sequence shown here is derived from an EMBL/GenBank/DDBJ whole genome shotgun (WGS) entry which is preliminary data.</text>
</comment>
<dbReference type="AlphaFoldDB" id="A0AAV9IVB8"/>
<dbReference type="Proteomes" id="UP001301350">
    <property type="component" value="Unassembled WGS sequence"/>
</dbReference>
<name>A0AAV9IVB8_CYACA</name>
<gene>
    <name evidence="1" type="ORF">CDCA_CDCA07G2280</name>
</gene>
<proteinExistence type="predicted"/>
<protein>
    <submittedName>
        <fullName evidence="1">Uncharacterized protein</fullName>
    </submittedName>
</protein>
<dbReference type="EMBL" id="JANCYW010000007">
    <property type="protein sequence ID" value="KAK4536255.1"/>
    <property type="molecule type" value="Genomic_DNA"/>
</dbReference>
<evidence type="ECO:0000313" key="1">
    <source>
        <dbReference type="EMBL" id="KAK4536255.1"/>
    </source>
</evidence>
<evidence type="ECO:0000313" key="2">
    <source>
        <dbReference type="Proteomes" id="UP001301350"/>
    </source>
</evidence>
<sequence>MPRRPDTADVTRHRESKRLARTQLWERLGEHLEERDACKFELLLGHCAYDDLLTEDEFRNTAPNGVSHPRCVLRDLGKRELPLETCRTVHNLLWYRGAAILSLHLLRETQTLE</sequence>